<proteinExistence type="predicted"/>
<evidence type="ECO:0000313" key="1">
    <source>
        <dbReference type="EMBL" id="QHL88104.1"/>
    </source>
</evidence>
<reference evidence="1 2" key="1">
    <citation type="submission" date="2020-01" db="EMBL/GenBank/DDBJ databases">
        <authorList>
            <person name="Kim M."/>
        </authorList>
    </citation>
    <scope>NUCLEOTIDE SEQUENCE [LARGE SCALE GENOMIC DNA]</scope>
    <source>
        <strain evidence="1 2">BT10</strain>
    </source>
</reference>
<dbReference type="AlphaFoldDB" id="A0A6P1NZX6"/>
<dbReference type="EMBL" id="CP047897">
    <property type="protein sequence ID" value="QHL88104.1"/>
    <property type="molecule type" value="Genomic_DNA"/>
</dbReference>
<protein>
    <submittedName>
        <fullName evidence="1">Uncharacterized protein</fullName>
    </submittedName>
</protein>
<sequence>MLIAAAASTFAQKRSWQVDKLRVATGATLGYQPLKVRGIDESVDNPGTYEMKDAEASFTNILLQAEVVLPFYRTDAWSVGARAGAALGLQMVSQGVKGLEDLNGSVVYDFPQFLYYRNYQTSFDFTVLAGYKYTKASFSTHFALAGLEVQLMDSYSIRGYGSLNSYQYYLLYTDGREEPALTIREFGISLMKSF</sequence>
<dbReference type="RefSeq" id="WP_160692149.1">
    <property type="nucleotide sequence ID" value="NZ_CP047897.1"/>
</dbReference>
<keyword evidence="2" id="KW-1185">Reference proteome</keyword>
<accession>A0A6P1NZX6</accession>
<gene>
    <name evidence="1" type="ORF">GU926_11945</name>
</gene>
<evidence type="ECO:0000313" key="2">
    <source>
        <dbReference type="Proteomes" id="UP000464214"/>
    </source>
</evidence>
<name>A0A6P1NZX6_9BACT</name>
<dbReference type="Proteomes" id="UP000464214">
    <property type="component" value="Chromosome"/>
</dbReference>
<organism evidence="1 2">
    <name type="scientific">Nibribacter ruber</name>
    <dbReference type="NCBI Taxonomy" id="2698458"/>
    <lineage>
        <taxon>Bacteria</taxon>
        <taxon>Pseudomonadati</taxon>
        <taxon>Bacteroidota</taxon>
        <taxon>Cytophagia</taxon>
        <taxon>Cytophagales</taxon>
        <taxon>Hymenobacteraceae</taxon>
        <taxon>Nibribacter</taxon>
    </lineage>
</organism>
<dbReference type="KEGG" id="nib:GU926_11945"/>